<dbReference type="EMBL" id="JBIRWE010000008">
    <property type="protein sequence ID" value="MFI1966350.1"/>
    <property type="molecule type" value="Genomic_DNA"/>
</dbReference>
<comment type="caution">
    <text evidence="3">The sequence shown here is derived from an EMBL/GenBank/DDBJ whole genome shotgun (WGS) entry which is preliminary data.</text>
</comment>
<dbReference type="Proteomes" id="UP001611548">
    <property type="component" value="Unassembled WGS sequence"/>
</dbReference>
<accession>A0ABW7UUS3</accession>
<keyword evidence="4" id="KW-1185">Reference proteome</keyword>
<dbReference type="RefSeq" id="WP_157859074.1">
    <property type="nucleotide sequence ID" value="NZ_JBIRWE010000008.1"/>
</dbReference>
<name>A0ABW7UUS3_9ACTN</name>
<protein>
    <recommendedName>
        <fullName evidence="5">Peptidoglycan binding-like domain-containing protein</fullName>
    </recommendedName>
</protein>
<keyword evidence="2" id="KW-0081">Bacteriolytic enzyme</keyword>
<dbReference type="Gene3D" id="1.10.101.10">
    <property type="entry name" value="PGBD-like superfamily/PGBD"/>
    <property type="match status" value="1"/>
</dbReference>
<evidence type="ECO:0000256" key="2">
    <source>
        <dbReference type="ARBA" id="ARBA00022638"/>
    </source>
</evidence>
<reference evidence="3 4" key="1">
    <citation type="submission" date="2024-10" db="EMBL/GenBank/DDBJ databases">
        <title>The Natural Products Discovery Center: Release of the First 8490 Sequenced Strains for Exploring Actinobacteria Biosynthetic Diversity.</title>
        <authorList>
            <person name="Kalkreuter E."/>
            <person name="Kautsar S.A."/>
            <person name="Yang D."/>
            <person name="Bader C.D."/>
            <person name="Teijaro C.N."/>
            <person name="Fluegel L."/>
            <person name="Davis C.M."/>
            <person name="Simpson J.R."/>
            <person name="Lauterbach L."/>
            <person name="Steele A.D."/>
            <person name="Gui C."/>
            <person name="Meng S."/>
            <person name="Li G."/>
            <person name="Viehrig K."/>
            <person name="Ye F."/>
            <person name="Su P."/>
            <person name="Kiefer A.F."/>
            <person name="Nichols A."/>
            <person name="Cepeda A.J."/>
            <person name="Yan W."/>
            <person name="Fan B."/>
            <person name="Jiang Y."/>
            <person name="Adhikari A."/>
            <person name="Zheng C.-J."/>
            <person name="Schuster L."/>
            <person name="Cowan T.M."/>
            <person name="Smanski M.J."/>
            <person name="Chevrette M.G."/>
            <person name="De Carvalho L.P.S."/>
            <person name="Shen B."/>
        </authorList>
    </citation>
    <scope>NUCLEOTIDE SEQUENCE [LARGE SCALE GENOMIC DNA]</scope>
    <source>
        <strain evidence="3 4">NPDC020327</strain>
    </source>
</reference>
<organism evidence="3 4">
    <name type="scientific">Streptomyces pathocidini</name>
    <dbReference type="NCBI Taxonomy" id="1650571"/>
    <lineage>
        <taxon>Bacteria</taxon>
        <taxon>Bacillati</taxon>
        <taxon>Actinomycetota</taxon>
        <taxon>Actinomycetes</taxon>
        <taxon>Kitasatosporales</taxon>
        <taxon>Streptomycetaceae</taxon>
        <taxon>Streptomyces</taxon>
    </lineage>
</organism>
<evidence type="ECO:0000313" key="3">
    <source>
        <dbReference type="EMBL" id="MFI1966350.1"/>
    </source>
</evidence>
<dbReference type="SUPFAM" id="SSF53955">
    <property type="entry name" value="Lysozyme-like"/>
    <property type="match status" value="1"/>
</dbReference>
<gene>
    <name evidence="3" type="ORF">ACH429_19955</name>
</gene>
<dbReference type="InterPro" id="IPR036366">
    <property type="entry name" value="PGBDSf"/>
</dbReference>
<dbReference type="Gene3D" id="1.10.530.40">
    <property type="match status" value="1"/>
</dbReference>
<proteinExistence type="predicted"/>
<evidence type="ECO:0000313" key="4">
    <source>
        <dbReference type="Proteomes" id="UP001611548"/>
    </source>
</evidence>
<evidence type="ECO:0008006" key="5">
    <source>
        <dbReference type="Google" id="ProtNLM"/>
    </source>
</evidence>
<sequence length="268" mass="28332">MYLDSLGLVTIGIGCKIDPLGDALALVGSSSPPLRNGTNTAATDAEVKDEWNRVKTASGAAQLHLSGAGIDNLLTSRLKSNETALTTFFPGFPDWPADAQMGLLSMAWGLGVNGLRPPKFPNFRTAVAGRNWFAAARDCNMAGSGLVKRNAVDRGLFRNAAVSAEPPASDPKTLFLPIPGNRPQLSLGDQDFGSADNVGVLQRMFRPGRLDLLTPGSFIQGFFDHETEDAVKAFQQGENNLPNSGGFPVTAVVAELTWASLGEHAPQA</sequence>
<dbReference type="InterPro" id="IPR023347">
    <property type="entry name" value="Lysozyme_dom_sf"/>
</dbReference>
<dbReference type="InterPro" id="IPR023346">
    <property type="entry name" value="Lysozyme-like_dom_sf"/>
</dbReference>
<evidence type="ECO:0000256" key="1">
    <source>
        <dbReference type="ARBA" id="ARBA00022529"/>
    </source>
</evidence>
<keyword evidence="1" id="KW-0929">Antimicrobial</keyword>